<feature type="coiled-coil region" evidence="6">
    <location>
        <begin position="869"/>
        <end position="896"/>
    </location>
</feature>
<dbReference type="GO" id="GO:0006260">
    <property type="term" value="P:DNA replication"/>
    <property type="evidence" value="ECO:0007669"/>
    <property type="project" value="UniProtKB-UniRule"/>
</dbReference>
<comment type="similarity">
    <text evidence="6">Belongs to the SMC family.</text>
</comment>
<dbReference type="Gene3D" id="1.20.1060.20">
    <property type="match status" value="1"/>
</dbReference>
<dbReference type="PANTHER" id="PTHR43977">
    <property type="entry name" value="STRUCTURAL MAINTENANCE OF CHROMOSOMES PROTEIN 3"/>
    <property type="match status" value="1"/>
</dbReference>
<dbReference type="GO" id="GO:0005737">
    <property type="term" value="C:cytoplasm"/>
    <property type="evidence" value="ECO:0007669"/>
    <property type="project" value="UniProtKB-SubCell"/>
</dbReference>
<evidence type="ECO:0000256" key="2">
    <source>
        <dbReference type="ARBA" id="ARBA00022741"/>
    </source>
</evidence>
<feature type="region of interest" description="Disordered" evidence="7">
    <location>
        <begin position="1050"/>
        <end position="1069"/>
    </location>
</feature>
<feature type="coiled-coil region" evidence="6">
    <location>
        <begin position="485"/>
        <end position="512"/>
    </location>
</feature>
<comment type="subunit">
    <text evidence="6">Homodimer.</text>
</comment>
<dbReference type="HAMAP" id="MF_01894">
    <property type="entry name" value="Smc_prok"/>
    <property type="match status" value="1"/>
</dbReference>
<keyword evidence="5 6" id="KW-0238">DNA-binding</keyword>
<dbReference type="InterPro" id="IPR011890">
    <property type="entry name" value="SMC_prok"/>
</dbReference>
<dbReference type="GO" id="GO:0003677">
    <property type="term" value="F:DNA binding"/>
    <property type="evidence" value="ECO:0007669"/>
    <property type="project" value="UniProtKB-UniRule"/>
</dbReference>
<protein>
    <recommendedName>
        <fullName evidence="6">Chromosome partition protein Smc</fullName>
    </recommendedName>
</protein>
<dbReference type="SUPFAM" id="SSF52540">
    <property type="entry name" value="P-loop containing nucleoside triphosphate hydrolases"/>
    <property type="match status" value="1"/>
</dbReference>
<dbReference type="PIRSF" id="PIRSF005719">
    <property type="entry name" value="SMC"/>
    <property type="match status" value="1"/>
</dbReference>
<organism evidence="9">
    <name type="scientific">uncultured Thermomicrobiales bacterium</name>
    <dbReference type="NCBI Taxonomy" id="1645740"/>
    <lineage>
        <taxon>Bacteria</taxon>
        <taxon>Pseudomonadati</taxon>
        <taxon>Thermomicrobiota</taxon>
        <taxon>Thermomicrobia</taxon>
        <taxon>Thermomicrobiales</taxon>
        <taxon>environmental samples</taxon>
    </lineage>
</organism>
<dbReference type="Gene3D" id="3.40.50.300">
    <property type="entry name" value="P-loop containing nucleotide triphosphate hydrolases"/>
    <property type="match status" value="2"/>
</dbReference>
<evidence type="ECO:0000256" key="3">
    <source>
        <dbReference type="ARBA" id="ARBA00022840"/>
    </source>
</evidence>
<accession>A0A6J4U0S9</accession>
<keyword evidence="1 6" id="KW-0963">Cytoplasm</keyword>
<dbReference type="EMBL" id="CADCWF010000017">
    <property type="protein sequence ID" value="CAA9536939.1"/>
    <property type="molecule type" value="Genomic_DNA"/>
</dbReference>
<feature type="domain" description="SMC hinge" evidence="8">
    <location>
        <begin position="536"/>
        <end position="653"/>
    </location>
</feature>
<name>A0A6J4U0S9_9BACT</name>
<dbReference type="Pfam" id="PF02463">
    <property type="entry name" value="SMC_N"/>
    <property type="match status" value="1"/>
</dbReference>
<dbReference type="Pfam" id="PF06470">
    <property type="entry name" value="SMC_hinge"/>
    <property type="match status" value="1"/>
</dbReference>
<comment type="domain">
    <text evidence="6">Contains large globular domains required for ATP hydrolysis at each terminus and a third globular domain forming a flexible hinge near the middle of the molecule. These domains are separated by coiled-coil structures.</text>
</comment>
<comment type="function">
    <text evidence="6">Required for chromosome condensation and partitioning.</text>
</comment>
<evidence type="ECO:0000313" key="9">
    <source>
        <dbReference type="EMBL" id="CAA9536939.1"/>
    </source>
</evidence>
<dbReference type="InterPro" id="IPR010935">
    <property type="entry name" value="SMC_hinge"/>
</dbReference>
<gene>
    <name evidence="6" type="primary">smc</name>
    <name evidence="9" type="ORF">AVDCRST_MAG59-405</name>
</gene>
<feature type="binding site" evidence="6">
    <location>
        <begin position="48"/>
        <end position="55"/>
    </location>
    <ligand>
        <name>ATP</name>
        <dbReference type="ChEBI" id="CHEBI:30616"/>
    </ligand>
</feature>
<dbReference type="GO" id="GO:0005694">
    <property type="term" value="C:chromosome"/>
    <property type="evidence" value="ECO:0007669"/>
    <property type="project" value="InterPro"/>
</dbReference>
<dbReference type="Gene3D" id="3.30.70.1620">
    <property type="match status" value="1"/>
</dbReference>
<feature type="region of interest" description="Disordered" evidence="7">
    <location>
        <begin position="975"/>
        <end position="1006"/>
    </location>
</feature>
<dbReference type="GO" id="GO:0005524">
    <property type="term" value="F:ATP binding"/>
    <property type="evidence" value="ECO:0007669"/>
    <property type="project" value="UniProtKB-UniRule"/>
</dbReference>
<dbReference type="InterPro" id="IPR024704">
    <property type="entry name" value="SMC"/>
</dbReference>
<sequence>MTDVLLESAPPAVAPTTRLLRLELHGFKSFASRTVVRFEPGITAIVGPNGSGKSNVADAVRWVLGEQGAGALRARKTEEVIFAGGQGRAPAGMAEATLVFDNGDGWLPVGFAEVAVTRRAFRGGENHYLINGKRVRLKDVALLTAGLGQGHLVVGQGLVDTALSQKPEERRALFEHAADLAGLRLRVAEAERNLAEADANSQRVGDLLADLEPRLKGLERAARQAREWHGLRADLRALQRTHLAALLRLAVTAKTSAAAADDAAASEVATAQADSTRLAAEVEAARSAAAVARDARSRLDLRRRDLDETLRRTRHERDLAGERVAALNRRLADMADTQAGLDEQAAAVAADLDRLASDLAALDAESAAESARSAALAAAVAAARAERCRVEQAAAADSHRHQDGERELAALAGKRALVLQRHEAATLERERLRAAGDERGNRIAALRAELAAADAAREQEAATIAALDARLAALGSDETGATSALAAATRAVADAERALNEATTRLGVLRRLHEQGAGLYAGVRETLAAARAGRLSGVVGAVAELVESPPELETAVEVALGGHLQDLVVGRWGDAEAAIAHLKRTGAGRATFQPLDTVTANRRPPPERALGLPGVHGVAADLVGHRSELRPVVDALLGRTLVVADLPTARTALPLLPPGWSTVTLGGEVARAGGSVTGGAAVRESGVLGRERELRDLPETIAALERTVAGARSKRDEVDARLRRHAAERRGAEAERAASGAAGEERLRQQTRLAAWLADLERDEATAAARLATLAGEAESAWREAAAIEAAAQTLERTLADLDAGSRERRMEEDRAADALAAAEREAAATGQRRAGLDERLRAERRREQGLRTREAALAEETTLRQGRAAGLEREREALAAAVDRLAVEATALERDPAALEAERTPLEAGVAAAEADLFRLGRALDEARATVLDRERAHGLAALAAERAAGEVAALARRIGDELDLADPFELLTRDEPSSPVPPPAARVLGAKQQGGSDVMPATPSVASWGGEAATAAPFSPPPRSGSPEAVGLVEGAAGPVDRFPNDPSPCPATLENGAQPGQWPDPEHRIPSAEAREREIARLKEKLRRIGYVGEEAVADYEREAARTAFLRSQLADIHGAAAALRELLADLDETMRARFEATVGRVADEFSALFAALFGGGTARLELARGADGEPGVEIVAQPPGKRLQTLALLSGGERALTAVALLFAILRVNPAPFCLLDEVDAALDEANVVRFRDQLRLLAARTQTVVVTHNRGTIETADTLYGVSMGADGVSKTLSLRLSEATAEA</sequence>
<evidence type="ECO:0000256" key="4">
    <source>
        <dbReference type="ARBA" id="ARBA00023054"/>
    </source>
</evidence>
<keyword evidence="2 6" id="KW-0547">Nucleotide-binding</keyword>
<comment type="subcellular location">
    <subcellularLocation>
        <location evidence="6">Cytoplasm</location>
    </subcellularLocation>
</comment>
<evidence type="ECO:0000256" key="7">
    <source>
        <dbReference type="SAM" id="MobiDB-lite"/>
    </source>
</evidence>
<feature type="region of interest" description="Disordered" evidence="7">
    <location>
        <begin position="725"/>
        <end position="745"/>
    </location>
</feature>
<keyword evidence="4 6" id="KW-0175">Coiled coil</keyword>
<reference evidence="9" key="1">
    <citation type="submission" date="2020-02" db="EMBL/GenBank/DDBJ databases">
        <authorList>
            <person name="Meier V. D."/>
        </authorList>
    </citation>
    <scope>NUCLEOTIDE SEQUENCE</scope>
    <source>
        <strain evidence="9">AVDCRST_MAG59</strain>
    </source>
</reference>
<dbReference type="InterPro" id="IPR003395">
    <property type="entry name" value="RecF/RecN/SMC_N"/>
</dbReference>
<evidence type="ECO:0000259" key="8">
    <source>
        <dbReference type="SMART" id="SM00968"/>
    </source>
</evidence>
<evidence type="ECO:0000256" key="5">
    <source>
        <dbReference type="ARBA" id="ARBA00023125"/>
    </source>
</evidence>
<dbReference type="InterPro" id="IPR036277">
    <property type="entry name" value="SMC_hinge_sf"/>
</dbReference>
<dbReference type="InterPro" id="IPR027417">
    <property type="entry name" value="P-loop_NTPase"/>
</dbReference>
<dbReference type="GO" id="GO:0007059">
    <property type="term" value="P:chromosome segregation"/>
    <property type="evidence" value="ECO:0007669"/>
    <property type="project" value="UniProtKB-UniRule"/>
</dbReference>
<dbReference type="GO" id="GO:0016887">
    <property type="term" value="F:ATP hydrolysis activity"/>
    <property type="evidence" value="ECO:0007669"/>
    <property type="project" value="InterPro"/>
</dbReference>
<evidence type="ECO:0000256" key="6">
    <source>
        <dbReference type="HAMAP-Rule" id="MF_01894"/>
    </source>
</evidence>
<dbReference type="SUPFAM" id="SSF75553">
    <property type="entry name" value="Smc hinge domain"/>
    <property type="match status" value="1"/>
</dbReference>
<proteinExistence type="inferred from homology"/>
<evidence type="ECO:0000256" key="1">
    <source>
        <dbReference type="ARBA" id="ARBA00022490"/>
    </source>
</evidence>
<dbReference type="GO" id="GO:0030261">
    <property type="term" value="P:chromosome condensation"/>
    <property type="evidence" value="ECO:0007669"/>
    <property type="project" value="InterPro"/>
</dbReference>
<dbReference type="SMART" id="SM00968">
    <property type="entry name" value="SMC_hinge"/>
    <property type="match status" value="1"/>
</dbReference>
<dbReference type="GO" id="GO:0007062">
    <property type="term" value="P:sister chromatid cohesion"/>
    <property type="evidence" value="ECO:0007669"/>
    <property type="project" value="InterPro"/>
</dbReference>
<keyword evidence="3 6" id="KW-0067">ATP-binding</keyword>